<accession>A0AA94JDZ6</accession>
<feature type="domain" description="Acylphosphatase-like" evidence="6">
    <location>
        <begin position="717"/>
        <end position="803"/>
    </location>
</feature>
<dbReference type="SUPFAM" id="SSF56059">
    <property type="entry name" value="Glutathione synthetase ATP-binding domain-like"/>
    <property type="match status" value="2"/>
</dbReference>
<keyword evidence="2" id="KW-0547">Nucleotide-binding</keyword>
<gene>
    <name evidence="7" type="ORF">CWE23_03795</name>
</gene>
<dbReference type="InterPro" id="IPR011761">
    <property type="entry name" value="ATP-grasp"/>
</dbReference>
<dbReference type="Pfam" id="PF02655">
    <property type="entry name" value="ATP-grasp_3"/>
    <property type="match status" value="1"/>
</dbReference>
<dbReference type="InterPro" id="IPR003806">
    <property type="entry name" value="ATP-grasp_PylC-type"/>
</dbReference>
<feature type="domain" description="ATP-grasp" evidence="5">
    <location>
        <begin position="454"/>
        <end position="708"/>
    </location>
</feature>
<dbReference type="GO" id="GO:0005524">
    <property type="term" value="F:ATP binding"/>
    <property type="evidence" value="ECO:0007669"/>
    <property type="project" value="UniProtKB-UniRule"/>
</dbReference>
<dbReference type="RefSeq" id="WP_126819533.1">
    <property type="nucleotide sequence ID" value="NZ_PIPS01000001.1"/>
</dbReference>
<feature type="domain" description="ATP-grasp" evidence="5">
    <location>
        <begin position="95"/>
        <end position="336"/>
    </location>
</feature>
<comment type="caution">
    <text evidence="7">The sequence shown here is derived from an EMBL/GenBank/DDBJ whole genome shotgun (WGS) entry which is preliminary data.</text>
</comment>
<evidence type="ECO:0000256" key="1">
    <source>
        <dbReference type="ARBA" id="ARBA00023211"/>
    </source>
</evidence>
<dbReference type="GO" id="GO:0018169">
    <property type="term" value="F:ribosomal S6-glutamic acid ligase activity"/>
    <property type="evidence" value="ECO:0007669"/>
    <property type="project" value="TreeGrafter"/>
</dbReference>
<dbReference type="PANTHER" id="PTHR21621">
    <property type="entry name" value="RIBOSOMAL PROTEIN S6 MODIFICATION PROTEIN"/>
    <property type="match status" value="1"/>
</dbReference>
<dbReference type="Gene3D" id="3.30.70.100">
    <property type="match status" value="1"/>
</dbReference>
<evidence type="ECO:0000259" key="5">
    <source>
        <dbReference type="PROSITE" id="PS50975"/>
    </source>
</evidence>
<sequence length="804" mass="88240">MSGTATLSDYFVTGFSSNNTCSYAISLAAERRGLRVEWLGIPFFKHLQVPLNQANQLGNLYRLSDGRRRLIFNRTLALSVSEQTRKTLADKFSAAAALASYNIATTKPQLYDLDDPKSYQALHSKASYPLVLKPVKGSMGKGVFANIETPAELTSVLQKLSGKVVCERHISGKEYRIYALGGQPVAAVRRHPPMITGDGQRTVEQLIEQENTARGKRKLPKIKFEDATLLRLKKSRLTYQSVPEAGEQIILSDKLGRSSGGMIERVPLNSLPGCGQFCEAVYSAFPDLEVFAADVIDTGKELVVIEINSRPQSSSLLKPDLGDPFDFADAFVCYFFSQPKRLHNTAPISVRAIKDDLKSGAVRASFSGRALADYAPVIAEPDTELLHNQGNIHQLILQRAAWRQGCLVNCFTNKSGYKRWSVTSANRTLRFRQNMPAVTSLKTREITNDKFATKRKLEQAGIYTPRGEAFASNDIDAITTWYRALPTGTKVVVKPIDGAGGKGVTSNIQSYDELLMALDYARASQVVIEEHIEGDDFRLICSGGRFLAAIHRLPASVTGDGKHTIEQLIAIKNKARKANPYLKKCVIRYDEAMAYRLQKSGYTLATVLADNEHCFLNDIANVSAGGDSVDVTDKVHDDYRALAERAQLAFTDLAYCGVDILATDISSPIDPKKTAVIEVNANCDVALHHFPSVGKPRNVAGEIMADLLPAGNTERQARYYRVRGKVTGVGYRRWAAKMCAALGLEAGIRNVGSEVEISARGTQVALDELQRLLIQGSNKSVPTEVSCRPLNIFNARGGVNILDK</sequence>
<dbReference type="Proteomes" id="UP000286680">
    <property type="component" value="Unassembled WGS sequence"/>
</dbReference>
<dbReference type="AlphaFoldDB" id="A0AA94JDZ6"/>
<evidence type="ECO:0000313" key="7">
    <source>
        <dbReference type="EMBL" id="RUO45153.1"/>
    </source>
</evidence>
<comment type="similarity">
    <text evidence="4">Belongs to the acylphosphatase family.</text>
</comment>
<dbReference type="Gene3D" id="3.30.1490.20">
    <property type="entry name" value="ATP-grasp fold, A domain"/>
    <property type="match status" value="1"/>
</dbReference>
<dbReference type="Pfam" id="PF00708">
    <property type="entry name" value="Acylphosphatase"/>
    <property type="match status" value="1"/>
</dbReference>
<keyword evidence="2" id="KW-0067">ATP-binding</keyword>
<dbReference type="PANTHER" id="PTHR21621:SF0">
    <property type="entry name" value="BETA-CITRYLGLUTAMATE SYNTHASE B-RELATED"/>
    <property type="match status" value="1"/>
</dbReference>
<keyword evidence="1" id="KW-0464">Manganese</keyword>
<dbReference type="EMBL" id="PIPS01000001">
    <property type="protein sequence ID" value="RUO45153.1"/>
    <property type="molecule type" value="Genomic_DNA"/>
</dbReference>
<dbReference type="InterPro" id="IPR013651">
    <property type="entry name" value="ATP-grasp_RimK-type"/>
</dbReference>
<dbReference type="EC" id="3.6.1.7" evidence="3"/>
<evidence type="ECO:0000256" key="3">
    <source>
        <dbReference type="PROSITE-ProRule" id="PRU00520"/>
    </source>
</evidence>
<evidence type="ECO:0000259" key="6">
    <source>
        <dbReference type="PROSITE" id="PS51160"/>
    </source>
</evidence>
<dbReference type="InterPro" id="IPR036046">
    <property type="entry name" value="Acylphosphatase-like_dom_sf"/>
</dbReference>
<evidence type="ECO:0000313" key="8">
    <source>
        <dbReference type="Proteomes" id="UP000286680"/>
    </source>
</evidence>
<evidence type="ECO:0000256" key="2">
    <source>
        <dbReference type="PROSITE-ProRule" id="PRU00409"/>
    </source>
</evidence>
<evidence type="ECO:0000256" key="4">
    <source>
        <dbReference type="RuleBase" id="RU004168"/>
    </source>
</evidence>
<dbReference type="Gene3D" id="3.30.470.20">
    <property type="entry name" value="ATP-grasp fold, B domain"/>
    <property type="match status" value="3"/>
</dbReference>
<feature type="active site" evidence="3">
    <location>
        <position position="732"/>
    </location>
</feature>
<reference evidence="8" key="1">
    <citation type="journal article" date="2018" name="Front. Microbiol.">
        <title>Genome-Based Analysis Reveals the Taxonomy and Diversity of the Family Idiomarinaceae.</title>
        <authorList>
            <person name="Liu Y."/>
            <person name="Lai Q."/>
            <person name="Shao Z."/>
        </authorList>
    </citation>
    <scope>NUCLEOTIDE SEQUENCE [LARGE SCALE GENOMIC DNA]</scope>
    <source>
        <strain evidence="8">SN-14</strain>
    </source>
</reference>
<dbReference type="GO" id="GO:0003998">
    <property type="term" value="F:acylphosphatase activity"/>
    <property type="evidence" value="ECO:0007669"/>
    <property type="project" value="UniProtKB-EC"/>
</dbReference>
<dbReference type="GO" id="GO:0046872">
    <property type="term" value="F:metal ion binding"/>
    <property type="evidence" value="ECO:0007669"/>
    <property type="project" value="InterPro"/>
</dbReference>
<dbReference type="PROSITE" id="PS50975">
    <property type="entry name" value="ATP_GRASP"/>
    <property type="match status" value="2"/>
</dbReference>
<keyword evidence="8" id="KW-1185">Reference proteome</keyword>
<dbReference type="InterPro" id="IPR013815">
    <property type="entry name" value="ATP_grasp_subdomain_1"/>
</dbReference>
<dbReference type="SUPFAM" id="SSF54975">
    <property type="entry name" value="Acylphosphatase/BLUF domain-like"/>
    <property type="match status" value="1"/>
</dbReference>
<dbReference type="PROSITE" id="PS51160">
    <property type="entry name" value="ACYLPHOSPHATASE_3"/>
    <property type="match status" value="1"/>
</dbReference>
<comment type="catalytic activity">
    <reaction evidence="3">
        <text>an acyl phosphate + H2O = a carboxylate + phosphate + H(+)</text>
        <dbReference type="Rhea" id="RHEA:14965"/>
        <dbReference type="ChEBI" id="CHEBI:15377"/>
        <dbReference type="ChEBI" id="CHEBI:15378"/>
        <dbReference type="ChEBI" id="CHEBI:29067"/>
        <dbReference type="ChEBI" id="CHEBI:43474"/>
        <dbReference type="ChEBI" id="CHEBI:59918"/>
        <dbReference type="EC" id="3.6.1.7"/>
    </reaction>
</comment>
<dbReference type="GO" id="GO:0009432">
    <property type="term" value="P:SOS response"/>
    <property type="evidence" value="ECO:0007669"/>
    <property type="project" value="TreeGrafter"/>
</dbReference>
<dbReference type="InterPro" id="IPR001792">
    <property type="entry name" value="Acylphosphatase-like_dom"/>
</dbReference>
<dbReference type="Pfam" id="PF08443">
    <property type="entry name" value="RimK"/>
    <property type="match status" value="1"/>
</dbReference>
<feature type="active site" evidence="3">
    <location>
        <position position="750"/>
    </location>
</feature>
<dbReference type="GO" id="GO:0005737">
    <property type="term" value="C:cytoplasm"/>
    <property type="evidence" value="ECO:0007669"/>
    <property type="project" value="TreeGrafter"/>
</dbReference>
<proteinExistence type="inferred from homology"/>
<protein>
    <recommendedName>
        <fullName evidence="3">acylphosphatase</fullName>
        <ecNumber evidence="3">3.6.1.7</ecNumber>
    </recommendedName>
</protein>
<organism evidence="7 8">
    <name type="scientific">Idiomarina aquatica</name>
    <dbReference type="NCBI Taxonomy" id="1327752"/>
    <lineage>
        <taxon>Bacteria</taxon>
        <taxon>Pseudomonadati</taxon>
        <taxon>Pseudomonadota</taxon>
        <taxon>Gammaproteobacteria</taxon>
        <taxon>Alteromonadales</taxon>
        <taxon>Idiomarinaceae</taxon>
        <taxon>Idiomarina</taxon>
    </lineage>
</organism>
<name>A0AA94JDZ6_9GAMM</name>
<keyword evidence="3" id="KW-0378">Hydrolase</keyword>